<dbReference type="SUPFAM" id="SSF54001">
    <property type="entry name" value="Cysteine proteinases"/>
    <property type="match status" value="1"/>
</dbReference>
<dbReference type="InterPro" id="IPR038765">
    <property type="entry name" value="Papain-like_cys_pep_sf"/>
</dbReference>
<protein>
    <submittedName>
        <fullName evidence="1">Uncharacterized protein</fullName>
    </submittedName>
</protein>
<evidence type="ECO:0000313" key="2">
    <source>
        <dbReference type="Proteomes" id="UP001152484"/>
    </source>
</evidence>
<sequence length="135" mass="15415">MTAQAQILAARANRQAPPDLSFEHLLDIYYDLDRPKRTSFHVLHYIHYHGIVATQDYINHAFHRGVRKYYVDFKRGFEGAVDGFIPTIEGNLTVTPLVAEFPIMEGDEEIGHALCLTGYGNRIEEDEQEWGYGSS</sequence>
<reference evidence="1" key="1">
    <citation type="submission" date="2022-07" db="EMBL/GenBank/DDBJ databases">
        <authorList>
            <person name="Macas J."/>
            <person name="Novak P."/>
            <person name="Neumann P."/>
        </authorList>
    </citation>
    <scope>NUCLEOTIDE SEQUENCE</scope>
</reference>
<dbReference type="AlphaFoldDB" id="A0A9P0YZ17"/>
<evidence type="ECO:0000313" key="1">
    <source>
        <dbReference type="EMBL" id="CAH9080641.1"/>
    </source>
</evidence>
<accession>A0A9P0YZ17</accession>
<dbReference type="Proteomes" id="UP001152484">
    <property type="component" value="Unassembled WGS sequence"/>
</dbReference>
<name>A0A9P0YZ17_CUSEU</name>
<organism evidence="1 2">
    <name type="scientific">Cuscuta europaea</name>
    <name type="common">European dodder</name>
    <dbReference type="NCBI Taxonomy" id="41803"/>
    <lineage>
        <taxon>Eukaryota</taxon>
        <taxon>Viridiplantae</taxon>
        <taxon>Streptophyta</taxon>
        <taxon>Embryophyta</taxon>
        <taxon>Tracheophyta</taxon>
        <taxon>Spermatophyta</taxon>
        <taxon>Magnoliopsida</taxon>
        <taxon>eudicotyledons</taxon>
        <taxon>Gunneridae</taxon>
        <taxon>Pentapetalae</taxon>
        <taxon>asterids</taxon>
        <taxon>lamiids</taxon>
        <taxon>Solanales</taxon>
        <taxon>Convolvulaceae</taxon>
        <taxon>Cuscuteae</taxon>
        <taxon>Cuscuta</taxon>
        <taxon>Cuscuta subgen. Cuscuta</taxon>
    </lineage>
</organism>
<keyword evidence="2" id="KW-1185">Reference proteome</keyword>
<dbReference type="EMBL" id="CAMAPE010000013">
    <property type="protein sequence ID" value="CAH9080641.1"/>
    <property type="molecule type" value="Genomic_DNA"/>
</dbReference>
<proteinExistence type="predicted"/>
<gene>
    <name evidence="1" type="ORF">CEURO_LOCUS7587</name>
</gene>
<comment type="caution">
    <text evidence="1">The sequence shown here is derived from an EMBL/GenBank/DDBJ whole genome shotgun (WGS) entry which is preliminary data.</text>
</comment>